<dbReference type="Gene3D" id="1.10.1660.10">
    <property type="match status" value="1"/>
</dbReference>
<evidence type="ECO:0000259" key="1">
    <source>
        <dbReference type="Pfam" id="PF12728"/>
    </source>
</evidence>
<protein>
    <submittedName>
        <fullName evidence="2">Helix-turn-helix domain-containing protein</fullName>
    </submittedName>
</protein>
<organism evidence="2 3">
    <name type="scientific">Plantactinospora veratri</name>
    <dbReference type="NCBI Taxonomy" id="1436122"/>
    <lineage>
        <taxon>Bacteria</taxon>
        <taxon>Bacillati</taxon>
        <taxon>Actinomycetota</taxon>
        <taxon>Actinomycetes</taxon>
        <taxon>Micromonosporales</taxon>
        <taxon>Micromonosporaceae</taxon>
        <taxon>Plantactinospora</taxon>
    </lineage>
</organism>
<dbReference type="Proteomes" id="UP001339911">
    <property type="component" value="Unassembled WGS sequence"/>
</dbReference>
<name>A0ABU7SLV7_9ACTN</name>
<gene>
    <name evidence="2" type="ORF">V1634_29145</name>
</gene>
<comment type="caution">
    <text evidence="2">The sequence shown here is derived from an EMBL/GenBank/DDBJ whole genome shotgun (WGS) entry which is preliminary data.</text>
</comment>
<accession>A0ABU7SLV7</accession>
<evidence type="ECO:0000313" key="3">
    <source>
        <dbReference type="Proteomes" id="UP001339911"/>
    </source>
</evidence>
<evidence type="ECO:0000313" key="2">
    <source>
        <dbReference type="EMBL" id="MEE6310914.1"/>
    </source>
</evidence>
<dbReference type="EMBL" id="JAZGQL010000029">
    <property type="protein sequence ID" value="MEE6310914.1"/>
    <property type="molecule type" value="Genomic_DNA"/>
</dbReference>
<feature type="domain" description="Helix-turn-helix" evidence="1">
    <location>
        <begin position="9"/>
        <end position="60"/>
    </location>
</feature>
<sequence length="62" mass="7128">MITIDDIDYLTPNEAAERLGVTPATMRNWRSDGRSPVPYRKLLGKILYPLAEVERVARERGR</sequence>
<reference evidence="2 3" key="1">
    <citation type="submission" date="2024-01" db="EMBL/GenBank/DDBJ databases">
        <title>Genome insights into Plantactinospora veratri sp. nov.</title>
        <authorList>
            <person name="Wang L."/>
        </authorList>
    </citation>
    <scope>NUCLEOTIDE SEQUENCE [LARGE SCALE GENOMIC DNA]</scope>
    <source>
        <strain evidence="2 3">NEAU-FHS4</strain>
    </source>
</reference>
<keyword evidence="3" id="KW-1185">Reference proteome</keyword>
<dbReference type="RefSeq" id="WP_331210936.1">
    <property type="nucleotide sequence ID" value="NZ_JAZGQL010000029.1"/>
</dbReference>
<dbReference type="SUPFAM" id="SSF46955">
    <property type="entry name" value="Putative DNA-binding domain"/>
    <property type="match status" value="1"/>
</dbReference>
<dbReference type="InterPro" id="IPR041657">
    <property type="entry name" value="HTH_17"/>
</dbReference>
<proteinExistence type="predicted"/>
<dbReference type="Pfam" id="PF12728">
    <property type="entry name" value="HTH_17"/>
    <property type="match status" value="1"/>
</dbReference>
<dbReference type="InterPro" id="IPR009061">
    <property type="entry name" value="DNA-bd_dom_put_sf"/>
</dbReference>